<dbReference type="InterPro" id="IPR006269">
    <property type="entry name" value="KDO8P_synthase"/>
</dbReference>
<evidence type="ECO:0000256" key="2">
    <source>
        <dbReference type="ARBA" id="ARBA00004756"/>
    </source>
</evidence>
<dbReference type="UniPathway" id="UPA00030"/>
<dbReference type="PANTHER" id="PTHR21057">
    <property type="entry name" value="PHOSPHO-2-DEHYDRO-3-DEOXYHEPTONATE ALDOLASE"/>
    <property type="match status" value="1"/>
</dbReference>
<protein>
    <recommendedName>
        <fullName evidence="8">2-dehydro-3-deoxyphosphooctonate aldolase</fullName>
        <ecNumber evidence="8">2.5.1.55</ecNumber>
    </recommendedName>
    <alternativeName>
        <fullName evidence="8">3-deoxy-D-manno-octulosonic acid 8-phosphate synthase</fullName>
    </alternativeName>
    <alternativeName>
        <fullName evidence="8">KDO-8-phosphate synthase</fullName>
        <shortName evidence="8">KDO 8-P synthase</shortName>
        <shortName evidence="8">KDOPS</shortName>
    </alternativeName>
    <alternativeName>
        <fullName evidence="8">Phospho-2-dehydro-3-deoxyoctonate aldolase</fullName>
    </alternativeName>
</protein>
<comment type="similarity">
    <text evidence="4 8">Belongs to the KdsA family.</text>
</comment>
<evidence type="ECO:0000259" key="9">
    <source>
        <dbReference type="Pfam" id="PF00793"/>
    </source>
</evidence>
<comment type="subcellular location">
    <subcellularLocation>
        <location evidence="1 8">Cytoplasm</location>
    </subcellularLocation>
</comment>
<comment type="pathway">
    <text evidence="3 8">Carbohydrate biosynthesis; 3-deoxy-D-manno-octulosonate biosynthesis; 3-deoxy-D-manno-octulosonate from D-ribulose 5-phosphate: step 2/3.</text>
</comment>
<dbReference type="HAMAP" id="MF_00056">
    <property type="entry name" value="KDO8P_synth"/>
    <property type="match status" value="1"/>
</dbReference>
<dbReference type="GO" id="GO:0019294">
    <property type="term" value="P:keto-3-deoxy-D-manno-octulosonic acid biosynthetic process"/>
    <property type="evidence" value="ECO:0007669"/>
    <property type="project" value="UniProtKB-UniRule"/>
</dbReference>
<comment type="caution">
    <text evidence="10">The sequence shown here is derived from an EMBL/GenBank/DDBJ whole genome shotgun (WGS) entry which is preliminary data.</text>
</comment>
<keyword evidence="8" id="KW-0448">Lipopolysaccharide biosynthesis</keyword>
<dbReference type="EMBL" id="PKTG01000122">
    <property type="protein sequence ID" value="PLX16092.1"/>
    <property type="molecule type" value="Genomic_DNA"/>
</dbReference>
<accession>A0A2N5ZBN3</accession>
<proteinExistence type="inferred from homology"/>
<keyword evidence="5 8" id="KW-0963">Cytoplasm</keyword>
<dbReference type="GO" id="GO:0008676">
    <property type="term" value="F:3-deoxy-8-phosphooctulonate synthase activity"/>
    <property type="evidence" value="ECO:0007669"/>
    <property type="project" value="UniProtKB-UniRule"/>
</dbReference>
<dbReference type="Pfam" id="PF00793">
    <property type="entry name" value="DAHP_synth_1"/>
    <property type="match status" value="1"/>
</dbReference>
<dbReference type="InterPro" id="IPR006218">
    <property type="entry name" value="DAHP1/KDSA"/>
</dbReference>
<gene>
    <name evidence="8" type="primary">kdsA</name>
    <name evidence="10" type="ORF">C0601_10740</name>
</gene>
<evidence type="ECO:0000313" key="11">
    <source>
        <dbReference type="Proteomes" id="UP000234857"/>
    </source>
</evidence>
<dbReference type="Proteomes" id="UP000234857">
    <property type="component" value="Unassembled WGS sequence"/>
</dbReference>
<comment type="catalytic activity">
    <reaction evidence="7 8">
        <text>D-arabinose 5-phosphate + phosphoenolpyruvate + H2O = 3-deoxy-alpha-D-manno-2-octulosonate-8-phosphate + phosphate</text>
        <dbReference type="Rhea" id="RHEA:14053"/>
        <dbReference type="ChEBI" id="CHEBI:15377"/>
        <dbReference type="ChEBI" id="CHEBI:43474"/>
        <dbReference type="ChEBI" id="CHEBI:57693"/>
        <dbReference type="ChEBI" id="CHEBI:58702"/>
        <dbReference type="ChEBI" id="CHEBI:85985"/>
        <dbReference type="EC" id="2.5.1.55"/>
    </reaction>
</comment>
<reference evidence="10 11" key="1">
    <citation type="submission" date="2017-11" db="EMBL/GenBank/DDBJ databases">
        <title>Genome-resolved metagenomics identifies genetic mobility, metabolic interactions, and unexpected diversity in perchlorate-reducing communities.</title>
        <authorList>
            <person name="Barnum T.P."/>
            <person name="Figueroa I.A."/>
            <person name="Carlstrom C.I."/>
            <person name="Lucas L.N."/>
            <person name="Engelbrektson A.L."/>
            <person name="Coates J.D."/>
        </authorList>
    </citation>
    <scope>NUCLEOTIDE SEQUENCE [LARGE SCALE GENOMIC DNA]</scope>
    <source>
        <strain evidence="10">BM706</strain>
    </source>
</reference>
<dbReference type="UniPathway" id="UPA00357">
    <property type="reaction ID" value="UER00474"/>
</dbReference>
<dbReference type="EC" id="2.5.1.55" evidence="8"/>
<dbReference type="InterPro" id="IPR013785">
    <property type="entry name" value="Aldolase_TIM"/>
</dbReference>
<evidence type="ECO:0000256" key="3">
    <source>
        <dbReference type="ARBA" id="ARBA00004845"/>
    </source>
</evidence>
<comment type="pathway">
    <text evidence="2">Bacterial outer membrane biogenesis; lipopolysaccharide biosynthesis.</text>
</comment>
<dbReference type="AlphaFoldDB" id="A0A2N5ZBN3"/>
<name>A0A2N5ZBN3_MUIH1</name>
<evidence type="ECO:0000256" key="7">
    <source>
        <dbReference type="ARBA" id="ARBA00049112"/>
    </source>
</evidence>
<sequence>MKVREFELVPQIKIGGDNKPVFFAGPCVIESYEHTMKMAEELKAIFKEFDLPFIFKSYFDKANRNSLSSFRGPGLKEGLGILMEVKKKFDLPIITDVHLPSQVDEVANVADVIQIPAFLCRQTDLVLEAAKSGKPVNIKKGQFMAPWNMIGILNKARSVKNDKLMLTERGSTFGYNNLVVDFRSFPILRATGFPVIFDATHSLQLPGGKGETTGGNSEYIPELVRSSLACGVDGVFLEVHDNTRKALCDGPNMLQLEKLRPLLKQVSDILSICSWR</sequence>
<dbReference type="NCBIfam" id="NF003543">
    <property type="entry name" value="PRK05198.1"/>
    <property type="match status" value="1"/>
</dbReference>
<organism evidence="10 11">
    <name type="scientific">Muiribacterium halophilum</name>
    <dbReference type="NCBI Taxonomy" id="2053465"/>
    <lineage>
        <taxon>Bacteria</taxon>
        <taxon>Candidatus Muiribacteriota</taxon>
        <taxon>Candidatus Muiribacteriia</taxon>
        <taxon>Candidatus Muiribacteriales</taxon>
        <taxon>Candidatus Muiribacteriaceae</taxon>
        <taxon>Candidatus Muiribacterium</taxon>
    </lineage>
</organism>
<evidence type="ECO:0000256" key="8">
    <source>
        <dbReference type="HAMAP-Rule" id="MF_00056"/>
    </source>
</evidence>
<keyword evidence="6 8" id="KW-0808">Transferase</keyword>
<dbReference type="Gene3D" id="3.20.20.70">
    <property type="entry name" value="Aldolase class I"/>
    <property type="match status" value="1"/>
</dbReference>
<dbReference type="SUPFAM" id="SSF51569">
    <property type="entry name" value="Aldolase"/>
    <property type="match status" value="1"/>
</dbReference>
<evidence type="ECO:0000256" key="4">
    <source>
        <dbReference type="ARBA" id="ARBA00010499"/>
    </source>
</evidence>
<evidence type="ECO:0000256" key="5">
    <source>
        <dbReference type="ARBA" id="ARBA00022490"/>
    </source>
</evidence>
<dbReference type="NCBIfam" id="TIGR01362">
    <property type="entry name" value="KDO8P_synth"/>
    <property type="match status" value="1"/>
</dbReference>
<feature type="domain" description="DAHP synthetase I/KDSA" evidence="9">
    <location>
        <begin position="11"/>
        <end position="266"/>
    </location>
</feature>
<evidence type="ECO:0000256" key="1">
    <source>
        <dbReference type="ARBA" id="ARBA00004496"/>
    </source>
</evidence>
<dbReference type="GO" id="GO:0005737">
    <property type="term" value="C:cytoplasm"/>
    <property type="evidence" value="ECO:0007669"/>
    <property type="project" value="UniProtKB-SubCell"/>
</dbReference>
<evidence type="ECO:0000256" key="6">
    <source>
        <dbReference type="ARBA" id="ARBA00022679"/>
    </source>
</evidence>
<evidence type="ECO:0000313" key="10">
    <source>
        <dbReference type="EMBL" id="PLX16092.1"/>
    </source>
</evidence>